<sequence length="418" mass="47699">MMLYLFLFFAGLLFAYIKFKHFTLRGPIPGLSPHLFFGNIIQTGLLSGRRVASEVYILLNGQFGDIYQYWLGFIHFVVVHNIDDVQYILSHRNIYDQGQIFLEKFSILVPNSIICNIGAKFKRHGAFAMPLFRRSKIISNINIVIDGTDKLLDRWRARSTGQVHTDVVEQCQNLLLEIFGLIAFDYDLETLDGNDSGNNNELTKALRDIMSLSRKELFDEMLMFLIAGYETTSTALAWSIYQLSKNPRVQQKLKTELMQDSSSQYLTVHRVDSLIYLDCFINEVLRYSPTIDGTSRSVVVDDCLPKSGIRLYKGDQVLIPTSALSRDTRLWNIDPEQFYPERFLNEDKNHHPCALLPFGGGHRQCLGQDLARFELKVILARMLQQVTFVDGGPEVNAGGFSQTLTIIPKHVGVTIEFH</sequence>
<dbReference type="InterPro" id="IPR050476">
    <property type="entry name" value="Insect_CytP450_Detox"/>
</dbReference>
<dbReference type="CDD" id="cd00302">
    <property type="entry name" value="cytochrome_P450"/>
    <property type="match status" value="1"/>
</dbReference>
<evidence type="ECO:0008006" key="12">
    <source>
        <dbReference type="Google" id="ProtNLM"/>
    </source>
</evidence>
<gene>
    <name evidence="10" type="ORF">SMN809_LOCUS14742</name>
</gene>
<keyword evidence="4 8" id="KW-0479">Metal-binding</keyword>
<reference evidence="10" key="1">
    <citation type="submission" date="2021-02" db="EMBL/GenBank/DDBJ databases">
        <authorList>
            <person name="Nowell W R."/>
        </authorList>
    </citation>
    <scope>NUCLEOTIDE SEQUENCE</scope>
</reference>
<evidence type="ECO:0000256" key="4">
    <source>
        <dbReference type="ARBA" id="ARBA00022723"/>
    </source>
</evidence>
<dbReference type="PANTHER" id="PTHR24292:SF54">
    <property type="entry name" value="CYP9F3-RELATED"/>
    <property type="match status" value="1"/>
</dbReference>
<evidence type="ECO:0000256" key="2">
    <source>
        <dbReference type="ARBA" id="ARBA00010617"/>
    </source>
</evidence>
<keyword evidence="5 9" id="KW-0560">Oxidoreductase</keyword>
<dbReference type="GO" id="GO:0020037">
    <property type="term" value="F:heme binding"/>
    <property type="evidence" value="ECO:0007669"/>
    <property type="project" value="InterPro"/>
</dbReference>
<keyword evidence="7 9" id="KW-0503">Monooxygenase</keyword>
<name>A0A8S2PHA5_9BILA</name>
<evidence type="ECO:0000256" key="5">
    <source>
        <dbReference type="ARBA" id="ARBA00023002"/>
    </source>
</evidence>
<evidence type="ECO:0000256" key="7">
    <source>
        <dbReference type="ARBA" id="ARBA00023033"/>
    </source>
</evidence>
<dbReference type="GO" id="GO:0005506">
    <property type="term" value="F:iron ion binding"/>
    <property type="evidence" value="ECO:0007669"/>
    <property type="project" value="InterPro"/>
</dbReference>
<dbReference type="InterPro" id="IPR001128">
    <property type="entry name" value="Cyt_P450"/>
</dbReference>
<dbReference type="EMBL" id="CAJOBI010006154">
    <property type="protein sequence ID" value="CAF4052687.1"/>
    <property type="molecule type" value="Genomic_DNA"/>
</dbReference>
<dbReference type="InterPro" id="IPR036396">
    <property type="entry name" value="Cyt_P450_sf"/>
</dbReference>
<evidence type="ECO:0000256" key="3">
    <source>
        <dbReference type="ARBA" id="ARBA00022617"/>
    </source>
</evidence>
<organism evidence="10 11">
    <name type="scientific">Rotaria magnacalcarata</name>
    <dbReference type="NCBI Taxonomy" id="392030"/>
    <lineage>
        <taxon>Eukaryota</taxon>
        <taxon>Metazoa</taxon>
        <taxon>Spiralia</taxon>
        <taxon>Gnathifera</taxon>
        <taxon>Rotifera</taxon>
        <taxon>Eurotatoria</taxon>
        <taxon>Bdelloidea</taxon>
        <taxon>Philodinida</taxon>
        <taxon>Philodinidae</taxon>
        <taxon>Rotaria</taxon>
    </lineage>
</organism>
<evidence type="ECO:0000256" key="6">
    <source>
        <dbReference type="ARBA" id="ARBA00023004"/>
    </source>
</evidence>
<dbReference type="InterPro" id="IPR017972">
    <property type="entry name" value="Cyt_P450_CS"/>
</dbReference>
<evidence type="ECO:0000313" key="10">
    <source>
        <dbReference type="EMBL" id="CAF4052687.1"/>
    </source>
</evidence>
<dbReference type="Proteomes" id="UP000676336">
    <property type="component" value="Unassembled WGS sequence"/>
</dbReference>
<dbReference type="Gene3D" id="1.10.630.10">
    <property type="entry name" value="Cytochrome P450"/>
    <property type="match status" value="2"/>
</dbReference>
<dbReference type="InterPro" id="IPR002401">
    <property type="entry name" value="Cyt_P450_E_grp-I"/>
</dbReference>
<protein>
    <recommendedName>
        <fullName evidence="12">Cytochrome P450</fullName>
    </recommendedName>
</protein>
<keyword evidence="3 8" id="KW-0349">Heme</keyword>
<dbReference type="GO" id="GO:0004497">
    <property type="term" value="F:monooxygenase activity"/>
    <property type="evidence" value="ECO:0007669"/>
    <property type="project" value="UniProtKB-KW"/>
</dbReference>
<dbReference type="Pfam" id="PF00067">
    <property type="entry name" value="p450"/>
    <property type="match status" value="1"/>
</dbReference>
<dbReference type="GO" id="GO:0016705">
    <property type="term" value="F:oxidoreductase activity, acting on paired donors, with incorporation or reduction of molecular oxygen"/>
    <property type="evidence" value="ECO:0007669"/>
    <property type="project" value="InterPro"/>
</dbReference>
<dbReference type="PRINTS" id="PR00463">
    <property type="entry name" value="EP450I"/>
</dbReference>
<dbReference type="AlphaFoldDB" id="A0A8S2PHA5"/>
<keyword evidence="6 8" id="KW-0408">Iron</keyword>
<evidence type="ECO:0000313" key="11">
    <source>
        <dbReference type="Proteomes" id="UP000676336"/>
    </source>
</evidence>
<dbReference type="SUPFAM" id="SSF48264">
    <property type="entry name" value="Cytochrome P450"/>
    <property type="match status" value="1"/>
</dbReference>
<evidence type="ECO:0000256" key="1">
    <source>
        <dbReference type="ARBA" id="ARBA00001971"/>
    </source>
</evidence>
<feature type="binding site" description="axial binding residue" evidence="8">
    <location>
        <position position="365"/>
    </location>
    <ligand>
        <name>heme</name>
        <dbReference type="ChEBI" id="CHEBI:30413"/>
    </ligand>
    <ligandPart>
        <name>Fe</name>
        <dbReference type="ChEBI" id="CHEBI:18248"/>
    </ligandPart>
</feature>
<comment type="cofactor">
    <cofactor evidence="1 8">
        <name>heme</name>
        <dbReference type="ChEBI" id="CHEBI:30413"/>
    </cofactor>
</comment>
<comment type="similarity">
    <text evidence="2 9">Belongs to the cytochrome P450 family.</text>
</comment>
<evidence type="ECO:0000256" key="8">
    <source>
        <dbReference type="PIRSR" id="PIRSR602401-1"/>
    </source>
</evidence>
<dbReference type="PRINTS" id="PR00385">
    <property type="entry name" value="P450"/>
</dbReference>
<proteinExistence type="inferred from homology"/>
<accession>A0A8S2PHA5</accession>
<evidence type="ECO:0000256" key="9">
    <source>
        <dbReference type="RuleBase" id="RU000461"/>
    </source>
</evidence>
<comment type="caution">
    <text evidence="10">The sequence shown here is derived from an EMBL/GenBank/DDBJ whole genome shotgun (WGS) entry which is preliminary data.</text>
</comment>
<dbReference type="PANTHER" id="PTHR24292">
    <property type="entry name" value="CYTOCHROME P450"/>
    <property type="match status" value="1"/>
</dbReference>
<dbReference type="PROSITE" id="PS00086">
    <property type="entry name" value="CYTOCHROME_P450"/>
    <property type="match status" value="1"/>
</dbReference>